<feature type="transmembrane region" description="Helical" evidence="7">
    <location>
        <begin position="75"/>
        <end position="93"/>
    </location>
</feature>
<evidence type="ECO:0000256" key="4">
    <source>
        <dbReference type="ARBA" id="ARBA00022840"/>
    </source>
</evidence>
<feature type="transmembrane region" description="Helical" evidence="7">
    <location>
        <begin position="292"/>
        <end position="311"/>
    </location>
</feature>
<evidence type="ECO:0000256" key="3">
    <source>
        <dbReference type="ARBA" id="ARBA00022741"/>
    </source>
</evidence>
<dbReference type="GO" id="GO:0005524">
    <property type="term" value="F:ATP binding"/>
    <property type="evidence" value="ECO:0007669"/>
    <property type="project" value="UniProtKB-KW"/>
</dbReference>
<name>A0A2T1LY51_9CHRO</name>
<dbReference type="PROSITE" id="PS50929">
    <property type="entry name" value="ABC_TM1F"/>
    <property type="match status" value="1"/>
</dbReference>
<dbReference type="InterPro" id="IPR011527">
    <property type="entry name" value="ABC1_TM_dom"/>
</dbReference>
<dbReference type="SUPFAM" id="SSF52540">
    <property type="entry name" value="P-loop containing nucleoside triphosphate hydrolases"/>
    <property type="match status" value="1"/>
</dbReference>
<comment type="subcellular location">
    <subcellularLocation>
        <location evidence="1">Cell membrane</location>
        <topology evidence="1">Multi-pass membrane protein</topology>
    </subcellularLocation>
</comment>
<evidence type="ECO:0000313" key="11">
    <source>
        <dbReference type="Proteomes" id="UP000239001"/>
    </source>
</evidence>
<keyword evidence="2 7" id="KW-0812">Transmembrane</keyword>
<evidence type="ECO:0000256" key="2">
    <source>
        <dbReference type="ARBA" id="ARBA00022692"/>
    </source>
</evidence>
<evidence type="ECO:0000259" key="9">
    <source>
        <dbReference type="PROSITE" id="PS50929"/>
    </source>
</evidence>
<dbReference type="AlphaFoldDB" id="A0A2T1LY51"/>
<dbReference type="PANTHER" id="PTHR43394">
    <property type="entry name" value="ATP-DEPENDENT PERMEASE MDL1, MITOCHONDRIAL"/>
    <property type="match status" value="1"/>
</dbReference>
<dbReference type="PROSITE" id="PS00211">
    <property type="entry name" value="ABC_TRANSPORTER_1"/>
    <property type="match status" value="1"/>
</dbReference>
<dbReference type="OrthoDB" id="9762790at2"/>
<dbReference type="SMART" id="SM00382">
    <property type="entry name" value="AAA"/>
    <property type="match status" value="1"/>
</dbReference>
<protein>
    <submittedName>
        <fullName evidence="10">ABC transporter ATP-binding protein</fullName>
    </submittedName>
</protein>
<keyword evidence="11" id="KW-1185">Reference proteome</keyword>
<feature type="transmembrane region" description="Helical" evidence="7">
    <location>
        <begin position="266"/>
        <end position="286"/>
    </location>
</feature>
<feature type="transmembrane region" description="Helical" evidence="7">
    <location>
        <begin position="151"/>
        <end position="173"/>
    </location>
</feature>
<dbReference type="InterPro" id="IPR003593">
    <property type="entry name" value="AAA+_ATPase"/>
</dbReference>
<keyword evidence="6 7" id="KW-0472">Membrane</keyword>
<keyword evidence="4 10" id="KW-0067">ATP-binding</keyword>
<keyword evidence="5 7" id="KW-1133">Transmembrane helix</keyword>
<evidence type="ECO:0000313" key="10">
    <source>
        <dbReference type="EMBL" id="PSF37315.1"/>
    </source>
</evidence>
<reference evidence="10 11" key="1">
    <citation type="submission" date="2018-03" db="EMBL/GenBank/DDBJ databases">
        <title>The ancient ancestry and fast evolution of plastids.</title>
        <authorList>
            <person name="Moore K.R."/>
            <person name="Magnabosco C."/>
            <person name="Momper L."/>
            <person name="Gold D.A."/>
            <person name="Bosak T."/>
            <person name="Fournier G.P."/>
        </authorList>
    </citation>
    <scope>NUCLEOTIDE SEQUENCE [LARGE SCALE GENOMIC DNA]</scope>
    <source>
        <strain evidence="10 11">CCALA 016</strain>
    </source>
</reference>
<keyword evidence="3" id="KW-0547">Nucleotide-binding</keyword>
<dbReference type="Gene3D" id="3.40.50.300">
    <property type="entry name" value="P-loop containing nucleotide triphosphate hydrolases"/>
    <property type="match status" value="1"/>
</dbReference>
<dbReference type="InterPro" id="IPR039421">
    <property type="entry name" value="Type_1_exporter"/>
</dbReference>
<feature type="domain" description="ABC transmembrane type-1" evidence="9">
    <location>
        <begin position="19"/>
        <end position="323"/>
    </location>
</feature>
<dbReference type="PANTHER" id="PTHR43394:SF1">
    <property type="entry name" value="ATP-BINDING CASSETTE SUB-FAMILY B MEMBER 10, MITOCHONDRIAL"/>
    <property type="match status" value="1"/>
</dbReference>
<sequence>MSSNQFIIRYLFKQPILVVLSILFGFSSAIFNGFSTILLVPLLLAFLGQPMPALDSGPPILQKTMSVFDGWSDSSRLIAMFAIVVLIIILRHTTNYLGTLTSTYLGQILTRNMQLEAMTMLLTVDLDYYAKTKLGDLFNRFGSEVYRVTGSIQACITLAQNIITVFIFLFILMSLSWQLTLIATGLLATLAILNQFFLNRSRKYGQRVSIAAKELTNKSLEIMTGIRLIKSVVNEEAEYQAMKKFIKQRQKAGFDSTMNQSIISPINEIGGIIIVFLIILAGRYIFSGQVQSLSAILLTYLLILFRMLPFVGQINGNRNQLSNNSSAVEILDDFIRTDNKLIMKNGETPFVGLEQGIRFENVKFAYPDHDELVLQGIDLWIPKGKMIALVGSSGAGKSTIADLLPRFYDPTGGAIMIDGKDLRNYDYKSIRQNMGIVSQETYLFNASVRYNIAYGLTDATDTDVLKAAKRANAYEFISNLPEGLDTELGDRGVRLSGGQRQRIAIARALLRNPEILILDEATSALDTVSERLVQQAINELCQERTTLVIAHRLSTVQKAYSIVVLDKGRVVEIGNHEELLNKGGQYAKLYSMQFSAQVASQNGYLVNGNENAIESQSQAYLSYEARSSLNTLLGSLRLVADGFIDTPEEQHELIEESCASAMQLLNIIERFDEKNKFSRDLVSQS</sequence>
<feature type="domain" description="ABC transporter" evidence="8">
    <location>
        <begin position="357"/>
        <end position="592"/>
    </location>
</feature>
<gene>
    <name evidence="10" type="ORF">C7H19_11395</name>
</gene>
<dbReference type="GO" id="GO:0015421">
    <property type="term" value="F:ABC-type oligopeptide transporter activity"/>
    <property type="evidence" value="ECO:0007669"/>
    <property type="project" value="TreeGrafter"/>
</dbReference>
<dbReference type="RefSeq" id="WP_106457003.1">
    <property type="nucleotide sequence ID" value="NZ_PXOH01000010.1"/>
</dbReference>
<dbReference type="EMBL" id="PXOH01000010">
    <property type="protein sequence ID" value="PSF37315.1"/>
    <property type="molecule type" value="Genomic_DNA"/>
</dbReference>
<evidence type="ECO:0000256" key="6">
    <source>
        <dbReference type="ARBA" id="ARBA00023136"/>
    </source>
</evidence>
<feature type="transmembrane region" description="Helical" evidence="7">
    <location>
        <begin position="12"/>
        <end position="31"/>
    </location>
</feature>
<accession>A0A2T1LY51</accession>
<reference evidence="10 11" key="2">
    <citation type="submission" date="2018-03" db="EMBL/GenBank/DDBJ databases">
        <authorList>
            <person name="Keele B.F."/>
        </authorList>
    </citation>
    <scope>NUCLEOTIDE SEQUENCE [LARGE SCALE GENOMIC DNA]</scope>
    <source>
        <strain evidence="10 11">CCALA 016</strain>
    </source>
</reference>
<dbReference type="InterPro" id="IPR003439">
    <property type="entry name" value="ABC_transporter-like_ATP-bd"/>
</dbReference>
<dbReference type="GO" id="GO:0005886">
    <property type="term" value="C:plasma membrane"/>
    <property type="evidence" value="ECO:0007669"/>
    <property type="project" value="UniProtKB-SubCell"/>
</dbReference>
<dbReference type="InterPro" id="IPR017871">
    <property type="entry name" value="ABC_transporter-like_CS"/>
</dbReference>
<dbReference type="SUPFAM" id="SSF90123">
    <property type="entry name" value="ABC transporter transmembrane region"/>
    <property type="match status" value="1"/>
</dbReference>
<dbReference type="InterPro" id="IPR036640">
    <property type="entry name" value="ABC1_TM_sf"/>
</dbReference>
<feature type="transmembrane region" description="Helical" evidence="7">
    <location>
        <begin position="179"/>
        <end position="198"/>
    </location>
</feature>
<evidence type="ECO:0000256" key="5">
    <source>
        <dbReference type="ARBA" id="ARBA00022989"/>
    </source>
</evidence>
<proteinExistence type="predicted"/>
<comment type="caution">
    <text evidence="10">The sequence shown here is derived from an EMBL/GenBank/DDBJ whole genome shotgun (WGS) entry which is preliminary data.</text>
</comment>
<evidence type="ECO:0000256" key="1">
    <source>
        <dbReference type="ARBA" id="ARBA00004651"/>
    </source>
</evidence>
<evidence type="ECO:0000256" key="7">
    <source>
        <dbReference type="SAM" id="Phobius"/>
    </source>
</evidence>
<dbReference type="GO" id="GO:0016887">
    <property type="term" value="F:ATP hydrolysis activity"/>
    <property type="evidence" value="ECO:0007669"/>
    <property type="project" value="InterPro"/>
</dbReference>
<dbReference type="Gene3D" id="1.20.1560.10">
    <property type="entry name" value="ABC transporter type 1, transmembrane domain"/>
    <property type="match status" value="1"/>
</dbReference>
<dbReference type="PROSITE" id="PS50893">
    <property type="entry name" value="ABC_TRANSPORTER_2"/>
    <property type="match status" value="1"/>
</dbReference>
<dbReference type="Pfam" id="PF00664">
    <property type="entry name" value="ABC_membrane"/>
    <property type="match status" value="1"/>
</dbReference>
<organism evidence="10 11">
    <name type="scientific">Aphanothece hegewaldii CCALA 016</name>
    <dbReference type="NCBI Taxonomy" id="2107694"/>
    <lineage>
        <taxon>Bacteria</taxon>
        <taxon>Bacillati</taxon>
        <taxon>Cyanobacteriota</taxon>
        <taxon>Cyanophyceae</taxon>
        <taxon>Oscillatoriophycideae</taxon>
        <taxon>Chroococcales</taxon>
        <taxon>Aphanothecaceae</taxon>
        <taxon>Aphanothece</taxon>
    </lineage>
</organism>
<dbReference type="InterPro" id="IPR027417">
    <property type="entry name" value="P-loop_NTPase"/>
</dbReference>
<dbReference type="Pfam" id="PF00005">
    <property type="entry name" value="ABC_tran"/>
    <property type="match status" value="1"/>
</dbReference>
<dbReference type="Proteomes" id="UP000239001">
    <property type="component" value="Unassembled WGS sequence"/>
</dbReference>
<evidence type="ECO:0000259" key="8">
    <source>
        <dbReference type="PROSITE" id="PS50893"/>
    </source>
</evidence>
<dbReference type="FunFam" id="3.40.50.300:FF:000218">
    <property type="entry name" value="Multidrug ABC transporter ATP-binding protein"/>
    <property type="match status" value="1"/>
</dbReference>